<dbReference type="AlphaFoldDB" id="A0A4V2XRJ5"/>
<dbReference type="Proteomes" id="UP000295075">
    <property type="component" value="Unassembled WGS sequence"/>
</dbReference>
<keyword evidence="4" id="KW-1185">Reference proteome</keyword>
<reference evidence="3 4" key="1">
    <citation type="submission" date="2019-03" db="EMBL/GenBank/DDBJ databases">
        <title>Draft genome sequences of novel Actinobacteria.</title>
        <authorList>
            <person name="Sahin N."/>
            <person name="Ay H."/>
            <person name="Saygin H."/>
        </authorList>
    </citation>
    <scope>NUCLEOTIDE SEQUENCE [LARGE SCALE GENOMIC DNA]</scope>
    <source>
        <strain evidence="3 4">JCM 30547</strain>
    </source>
</reference>
<protein>
    <recommendedName>
        <fullName evidence="5">Fibronectin type III domain-containing protein</fullName>
    </recommendedName>
</protein>
<evidence type="ECO:0008006" key="5">
    <source>
        <dbReference type="Google" id="ProtNLM"/>
    </source>
</evidence>
<name>A0A4V2XRJ5_9ACTN</name>
<feature type="region of interest" description="Disordered" evidence="1">
    <location>
        <begin position="266"/>
        <end position="286"/>
    </location>
</feature>
<evidence type="ECO:0000256" key="1">
    <source>
        <dbReference type="SAM" id="MobiDB-lite"/>
    </source>
</evidence>
<accession>A0A4V2XRJ5</accession>
<comment type="caution">
    <text evidence="3">The sequence shown here is derived from an EMBL/GenBank/DDBJ whole genome shotgun (WGS) entry which is preliminary data.</text>
</comment>
<proteinExistence type="predicted"/>
<evidence type="ECO:0000313" key="3">
    <source>
        <dbReference type="EMBL" id="TDC30125.1"/>
    </source>
</evidence>
<feature type="signal peptide" evidence="2">
    <location>
        <begin position="1"/>
        <end position="24"/>
    </location>
</feature>
<dbReference type="OrthoDB" id="3802043at2"/>
<evidence type="ECO:0000256" key="2">
    <source>
        <dbReference type="SAM" id="SignalP"/>
    </source>
</evidence>
<evidence type="ECO:0000313" key="4">
    <source>
        <dbReference type="Proteomes" id="UP000295075"/>
    </source>
</evidence>
<feature type="chain" id="PRO_5020950066" description="Fibronectin type III domain-containing protein" evidence="2">
    <location>
        <begin position="25"/>
        <end position="426"/>
    </location>
</feature>
<dbReference type="RefSeq" id="WP_132406685.1">
    <property type="nucleotide sequence ID" value="NZ_SMKA01000050.1"/>
</dbReference>
<keyword evidence="2" id="KW-0732">Signal</keyword>
<dbReference type="EMBL" id="SMKA01000050">
    <property type="protein sequence ID" value="TDC30125.1"/>
    <property type="molecule type" value="Genomic_DNA"/>
</dbReference>
<sequence>MRKLAATTAAAILLTTGLATPAWAALPTVPTNVRVAWVGDSIRVTWEDQGEANVIKRRYGGRSVEAAVTTAGQVNEVLLSPDFDASADVQISVVSTSDGQTSGLGLSPHFDTLRPTKATVMGANLLADLSVRLMWNRPTSDDPDPNDPLDRPDAEWFKATVTGPGAGQTEDFSIPLDPQTTGFTVPARPRPTSITVAAGNEWGTTPGDGPRVRVGTMRIGAVMPAQQVYNRDIQFGATLHRFFCACAATPDPAPIRVDLQARPNSSAPWKTVVSNSRPNGQQVPLPSRSLGSRQYRLWVPSYTRYYDDGHAIEVTAPASTSAKTSLTSAHFGKVGIFPASAPVSATVRLIVQLSPQVDMKAALQRWDGKQWRYAREVRLTKGHADIALRAAGRGTTTKYRILTPKLLLNGLPIEASTSAPFTLTVR</sequence>
<gene>
    <name evidence="3" type="ORF">E1261_14170</name>
</gene>
<organism evidence="3 4">
    <name type="scientific">Kribbella albertanoniae</name>
    <dbReference type="NCBI Taxonomy" id="1266829"/>
    <lineage>
        <taxon>Bacteria</taxon>
        <taxon>Bacillati</taxon>
        <taxon>Actinomycetota</taxon>
        <taxon>Actinomycetes</taxon>
        <taxon>Propionibacteriales</taxon>
        <taxon>Kribbellaceae</taxon>
        <taxon>Kribbella</taxon>
    </lineage>
</organism>